<dbReference type="SMART" id="SM00028">
    <property type="entry name" value="TPR"/>
    <property type="match status" value="1"/>
</dbReference>
<dbReference type="SUPFAM" id="SSF48452">
    <property type="entry name" value="TPR-like"/>
    <property type="match status" value="1"/>
</dbReference>
<evidence type="ECO:0000313" key="1">
    <source>
        <dbReference type="EMBL" id="CAK8673075.1"/>
    </source>
</evidence>
<comment type="caution">
    <text evidence="1">The sequence shown here is derived from an EMBL/GenBank/DDBJ whole genome shotgun (WGS) entry which is preliminary data.</text>
</comment>
<dbReference type="Gene3D" id="1.25.40.10">
    <property type="entry name" value="Tetratricopeptide repeat domain"/>
    <property type="match status" value="1"/>
</dbReference>
<keyword evidence="2" id="KW-1185">Reference proteome</keyword>
<proteinExistence type="predicted"/>
<organism evidence="1 2">
    <name type="scientific">Clavelina lepadiformis</name>
    <name type="common">Light-bulb sea squirt</name>
    <name type="synonym">Ascidia lepadiformis</name>
    <dbReference type="NCBI Taxonomy" id="159417"/>
    <lineage>
        <taxon>Eukaryota</taxon>
        <taxon>Metazoa</taxon>
        <taxon>Chordata</taxon>
        <taxon>Tunicata</taxon>
        <taxon>Ascidiacea</taxon>
        <taxon>Aplousobranchia</taxon>
        <taxon>Clavelinidae</taxon>
        <taxon>Clavelina</taxon>
    </lineage>
</organism>
<dbReference type="EMBL" id="CAWYQH010000002">
    <property type="protein sequence ID" value="CAK8673075.1"/>
    <property type="molecule type" value="Genomic_DNA"/>
</dbReference>
<sequence length="370" mass="43041">MADDKKKTNPSRKIVWLEPNKKSKNVRVPPADMLKPCHEEPSVSGLTSSMPPINLSEVPRGHYTINFSEVFTVYDLKEDYVNVLKKRNFRHAYDILLTQQTWGPVGLHVNYLKRYHEILLLTGKSELAAETRKTMADLMVESIEVDQDEIIEFAQQLQNSKKFFDAMLFCYIAAFFYRHRHLTEKMLTNIDRCVFQLAQSITMFWQLGTEDIQNKNRSCLSKLIAESNLRSLIKYQLIPMLFDLEKMILKIDDEPKYKKCLYGTLCAHRIEYCQGFIGDQTGRERTIRDAIQAMSLCFGPQSEDYQVVGHLLNNLGNTYECMHQYDSAAMYYNQAIDAYKHCKIYVSIENVVRSIEKAEKNLKHVKTITN</sequence>
<dbReference type="InterPro" id="IPR011990">
    <property type="entry name" value="TPR-like_helical_dom_sf"/>
</dbReference>
<reference evidence="1 2" key="1">
    <citation type="submission" date="2024-02" db="EMBL/GenBank/DDBJ databases">
        <authorList>
            <person name="Daric V."/>
            <person name="Darras S."/>
        </authorList>
    </citation>
    <scope>NUCLEOTIDE SEQUENCE [LARGE SCALE GENOMIC DNA]</scope>
</reference>
<dbReference type="InterPro" id="IPR019734">
    <property type="entry name" value="TPR_rpt"/>
</dbReference>
<gene>
    <name evidence="1" type="ORF">CVLEPA_LOCUS2860</name>
</gene>
<evidence type="ECO:0000313" key="2">
    <source>
        <dbReference type="Proteomes" id="UP001642483"/>
    </source>
</evidence>
<accession>A0ABP0F013</accession>
<name>A0ABP0F013_CLALP</name>
<protein>
    <submittedName>
        <fullName evidence="1">Uncharacterized protein</fullName>
    </submittedName>
</protein>
<dbReference type="Proteomes" id="UP001642483">
    <property type="component" value="Unassembled WGS sequence"/>
</dbReference>